<organism evidence="6 7">
    <name type="scientific">Candidatus Aquicultor secundus</name>
    <dbReference type="NCBI Taxonomy" id="1973895"/>
    <lineage>
        <taxon>Bacteria</taxon>
        <taxon>Bacillati</taxon>
        <taxon>Actinomycetota</taxon>
        <taxon>Candidatus Aquicultoria</taxon>
        <taxon>Candidatus Aquicultorales</taxon>
        <taxon>Candidatus Aquicultoraceae</taxon>
        <taxon>Candidatus Aquicultor</taxon>
    </lineage>
</organism>
<proteinExistence type="predicted"/>
<feature type="domain" description="Response regulatory" evidence="5">
    <location>
        <begin position="6"/>
        <end position="122"/>
    </location>
</feature>
<evidence type="ECO:0000313" key="7">
    <source>
        <dbReference type="Proteomes" id="UP000230956"/>
    </source>
</evidence>
<evidence type="ECO:0000256" key="2">
    <source>
        <dbReference type="ARBA" id="ARBA00023125"/>
    </source>
</evidence>
<dbReference type="GO" id="GO:0000160">
    <property type="term" value="P:phosphorelay signal transduction system"/>
    <property type="evidence" value="ECO:0007669"/>
    <property type="project" value="InterPro"/>
</dbReference>
<evidence type="ECO:0000256" key="3">
    <source>
        <dbReference type="PROSITE-ProRule" id="PRU00169"/>
    </source>
</evidence>
<dbReference type="PANTHER" id="PTHR43214:SF37">
    <property type="entry name" value="TRANSCRIPTIONAL REGULATORY PROTEIN YDFI"/>
    <property type="match status" value="1"/>
</dbReference>
<dbReference type="InterPro" id="IPR039420">
    <property type="entry name" value="WalR-like"/>
</dbReference>
<dbReference type="Proteomes" id="UP000230956">
    <property type="component" value="Unassembled WGS sequence"/>
</dbReference>
<evidence type="ECO:0000256" key="1">
    <source>
        <dbReference type="ARBA" id="ARBA00022553"/>
    </source>
</evidence>
<feature type="modified residue" description="4-aspartylphosphate" evidence="3">
    <location>
        <position position="57"/>
    </location>
</feature>
<keyword evidence="1 3" id="KW-0597">Phosphoprotein</keyword>
<dbReference type="SMART" id="SM00421">
    <property type="entry name" value="HTH_LUXR"/>
    <property type="match status" value="1"/>
</dbReference>
<dbReference type="PROSITE" id="PS50110">
    <property type="entry name" value="RESPONSE_REGULATORY"/>
    <property type="match status" value="1"/>
</dbReference>
<dbReference type="Pfam" id="PF00072">
    <property type="entry name" value="Response_reg"/>
    <property type="match status" value="1"/>
</dbReference>
<evidence type="ECO:0000313" key="6">
    <source>
        <dbReference type="EMBL" id="PIZ42496.1"/>
    </source>
</evidence>
<dbReference type="PANTHER" id="PTHR43214">
    <property type="entry name" value="TWO-COMPONENT RESPONSE REGULATOR"/>
    <property type="match status" value="1"/>
</dbReference>
<reference evidence="7" key="1">
    <citation type="submission" date="2017-09" db="EMBL/GenBank/DDBJ databases">
        <title>Depth-based differentiation of microbial function through sediment-hosted aquifers and enrichment of novel symbionts in the deep terrestrial subsurface.</title>
        <authorList>
            <person name="Probst A.J."/>
            <person name="Ladd B."/>
            <person name="Jarett J.K."/>
            <person name="Geller-Mcgrath D.E."/>
            <person name="Sieber C.M.K."/>
            <person name="Emerson J.B."/>
            <person name="Anantharaman K."/>
            <person name="Thomas B.C."/>
            <person name="Malmstrom R."/>
            <person name="Stieglmeier M."/>
            <person name="Klingl A."/>
            <person name="Woyke T."/>
            <person name="Ryan C.M."/>
            <person name="Banfield J.F."/>
        </authorList>
    </citation>
    <scope>NUCLEOTIDE SEQUENCE [LARGE SCALE GENOMIC DNA]</scope>
</reference>
<evidence type="ECO:0000259" key="4">
    <source>
        <dbReference type="PROSITE" id="PS50043"/>
    </source>
</evidence>
<dbReference type="InterPro" id="IPR000792">
    <property type="entry name" value="Tscrpt_reg_LuxR_C"/>
</dbReference>
<dbReference type="GO" id="GO:0006355">
    <property type="term" value="P:regulation of DNA-templated transcription"/>
    <property type="evidence" value="ECO:0007669"/>
    <property type="project" value="InterPro"/>
</dbReference>
<comment type="caution">
    <text evidence="6">The sequence shown here is derived from an EMBL/GenBank/DDBJ whole genome shotgun (WGS) entry which is preliminary data.</text>
</comment>
<dbReference type="InterPro" id="IPR058245">
    <property type="entry name" value="NreC/VraR/RcsB-like_REC"/>
</dbReference>
<name>A0A2M7TCB1_9ACTN</name>
<dbReference type="PROSITE" id="PS00622">
    <property type="entry name" value="HTH_LUXR_1"/>
    <property type="match status" value="1"/>
</dbReference>
<dbReference type="PRINTS" id="PR00038">
    <property type="entry name" value="HTHLUXR"/>
</dbReference>
<dbReference type="InterPro" id="IPR011006">
    <property type="entry name" value="CheY-like_superfamily"/>
</dbReference>
<dbReference type="InterPro" id="IPR001789">
    <property type="entry name" value="Sig_transdc_resp-reg_receiver"/>
</dbReference>
<keyword evidence="2 6" id="KW-0238">DNA-binding</keyword>
<dbReference type="CDD" id="cd17535">
    <property type="entry name" value="REC_NarL-like"/>
    <property type="match status" value="1"/>
</dbReference>
<dbReference type="Gene3D" id="3.40.50.2300">
    <property type="match status" value="1"/>
</dbReference>
<dbReference type="Pfam" id="PF00196">
    <property type="entry name" value="GerE"/>
    <property type="match status" value="1"/>
</dbReference>
<dbReference type="EMBL" id="PFNG01000011">
    <property type="protein sequence ID" value="PIZ42496.1"/>
    <property type="molecule type" value="Genomic_DNA"/>
</dbReference>
<dbReference type="CDD" id="cd06170">
    <property type="entry name" value="LuxR_C_like"/>
    <property type="match status" value="1"/>
</dbReference>
<protein>
    <submittedName>
        <fullName evidence="6">DNA-binding response regulator</fullName>
    </submittedName>
</protein>
<evidence type="ECO:0000259" key="5">
    <source>
        <dbReference type="PROSITE" id="PS50110"/>
    </source>
</evidence>
<accession>A0A2M7TCB1</accession>
<sequence>MDNKIKVLVVDDTLIARAGILSILSDSSIVEVIGEAEDGNEAVRKAEEFMPDVILMDLKMSGLDGVSATEQIITVNPSVKILVLTVSEDKQDLVKAVKAGARGYLLKEVKKSDLVKAIEAVHKGESIINPAMAADLLEEFRNLSKEPEKRPPSFIAKLTEREQEVLKLLAEGLGNKEIAKKLFVGESTIKKHVSNMLSKLQLENRIQATMLAAYEGFVKPKEK</sequence>
<dbReference type="RefSeq" id="WP_286679155.1">
    <property type="nucleotide sequence ID" value="NZ_MNXI01000131.1"/>
</dbReference>
<dbReference type="PROSITE" id="PS50043">
    <property type="entry name" value="HTH_LUXR_2"/>
    <property type="match status" value="1"/>
</dbReference>
<dbReference type="SUPFAM" id="SSF52172">
    <property type="entry name" value="CheY-like"/>
    <property type="match status" value="1"/>
</dbReference>
<gene>
    <name evidence="6" type="ORF">COY37_00280</name>
</gene>
<feature type="domain" description="HTH luxR-type" evidence="4">
    <location>
        <begin position="151"/>
        <end position="216"/>
    </location>
</feature>
<dbReference type="AlphaFoldDB" id="A0A2M7TCB1"/>
<dbReference type="InterPro" id="IPR016032">
    <property type="entry name" value="Sig_transdc_resp-reg_C-effctor"/>
</dbReference>
<dbReference type="SMART" id="SM00448">
    <property type="entry name" value="REC"/>
    <property type="match status" value="1"/>
</dbReference>
<dbReference type="SUPFAM" id="SSF46894">
    <property type="entry name" value="C-terminal effector domain of the bipartite response regulators"/>
    <property type="match status" value="1"/>
</dbReference>
<dbReference type="GO" id="GO:0003677">
    <property type="term" value="F:DNA binding"/>
    <property type="evidence" value="ECO:0007669"/>
    <property type="project" value="UniProtKB-KW"/>
</dbReference>